<sequence>MANELVDPFHLNVLSLNCWGLRFIAKVRRERLNEIGVRIAAKSPPPHIVGLQECWTQEDYLAIREHTQHILPYGKFYHGGIFGAGLAILSKWPIEESSMIQYPMNGRPTAFFRGDWFVGKGVAYARIRYGPGIADVIEAFCTHMHAPYEREPNDSYICHRTAQAWEFAKLIRGAIERGHLALGMGDFNMLPLSFAHELITKHAPVHDVWRVLHPDSSIGASVDSAEKARGRPVPTVEQNMLENGATCDSAHNTWRWNKGQQQRLSKGERIPVPPDTPDPNARRLDYIFVGAPSPSRQDVNSTLLPPMTKTAWFVDDVRVGMTEPHPSLGCSLSDHFSIEASLSRRFGVEVPESLHTISSPSSEKAFHNYYPHSYQTISTSSRPDFICSRPHPPSTSQPLSSLPISNRLPIQTYTSILGLVSHYNARERFQRHFRLTHFGVQLLISIGCLVAVWWVPHNYVAFILMLMSTLGLAAGVLDGLIGGLFVGSELRALKEFEWEVRNAQKLALESKSQSMESNVGRAAPATEAQQELQHQSFLNALSFLDQLHQTRNGAEVQEEDRYHYTEYDAGVPNEKDIEEGATAAAPAAPEEPPAPIAGVGTGIEMERLGR</sequence>
<comment type="pathway">
    <text evidence="3">Sphingolipid metabolism.</text>
</comment>
<dbReference type="GO" id="GO:0006665">
    <property type="term" value="P:sphingolipid metabolic process"/>
    <property type="evidence" value="ECO:0007669"/>
    <property type="project" value="UniProtKB-KW"/>
</dbReference>
<dbReference type="Proteomes" id="UP000076632">
    <property type="component" value="Unassembled WGS sequence"/>
</dbReference>
<dbReference type="FunCoup" id="A0A165GN52">
    <property type="interactions" value="76"/>
</dbReference>
<dbReference type="InterPro" id="IPR036691">
    <property type="entry name" value="Endo/exonu/phosph_ase_sf"/>
</dbReference>
<dbReference type="GeneID" id="28901264"/>
<evidence type="ECO:0000256" key="4">
    <source>
        <dbReference type="ARBA" id="ARBA00006335"/>
    </source>
</evidence>
<evidence type="ECO:0000256" key="7">
    <source>
        <dbReference type="ARBA" id="ARBA00022801"/>
    </source>
</evidence>
<dbReference type="RefSeq" id="XP_018187947.1">
    <property type="nucleotide sequence ID" value="XM_018336127.1"/>
</dbReference>
<evidence type="ECO:0000256" key="1">
    <source>
        <dbReference type="ARBA" id="ARBA00004141"/>
    </source>
</evidence>
<evidence type="ECO:0000256" key="3">
    <source>
        <dbReference type="ARBA" id="ARBA00004991"/>
    </source>
</evidence>
<protein>
    <submittedName>
        <fullName evidence="16">DNase I-like protein</fullName>
    </submittedName>
</protein>
<evidence type="ECO:0000256" key="8">
    <source>
        <dbReference type="ARBA" id="ARBA00022842"/>
    </source>
</evidence>
<dbReference type="InterPro" id="IPR038772">
    <property type="entry name" value="Sph/SMPD2-like"/>
</dbReference>
<evidence type="ECO:0000256" key="10">
    <source>
        <dbReference type="ARBA" id="ARBA00022989"/>
    </source>
</evidence>
<keyword evidence="11" id="KW-0443">Lipid metabolism</keyword>
<evidence type="ECO:0000256" key="2">
    <source>
        <dbReference type="ARBA" id="ARBA00004760"/>
    </source>
</evidence>
<accession>A0A165GN52</accession>
<evidence type="ECO:0000313" key="16">
    <source>
        <dbReference type="EMBL" id="KZF22392.1"/>
    </source>
</evidence>
<dbReference type="OrthoDB" id="387657at2759"/>
<dbReference type="InParanoid" id="A0A165GN52"/>
<evidence type="ECO:0000256" key="12">
    <source>
        <dbReference type="ARBA" id="ARBA00023136"/>
    </source>
</evidence>
<comment type="subcellular location">
    <subcellularLocation>
        <location evidence="1">Membrane</location>
        <topology evidence="1">Multi-pass membrane protein</topology>
    </subcellularLocation>
</comment>
<keyword evidence="7" id="KW-0378">Hydrolase</keyword>
<dbReference type="FunFam" id="3.60.10.10:FF:000059">
    <property type="entry name" value="Inositol phosphosphingolipids phospholipase C"/>
    <property type="match status" value="1"/>
</dbReference>
<dbReference type="InterPro" id="IPR005135">
    <property type="entry name" value="Endo/exonuclease/phosphatase"/>
</dbReference>
<keyword evidence="12 14" id="KW-0472">Membrane</keyword>
<dbReference type="AlphaFoldDB" id="A0A165GN52"/>
<name>A0A165GN52_XYLHT</name>
<dbReference type="GO" id="GO:0016020">
    <property type="term" value="C:membrane"/>
    <property type="evidence" value="ECO:0007669"/>
    <property type="project" value="UniProtKB-SubCell"/>
</dbReference>
<dbReference type="GO" id="GO:0004767">
    <property type="term" value="F:sphingomyelin phosphodiesterase activity"/>
    <property type="evidence" value="ECO:0007669"/>
    <property type="project" value="InterPro"/>
</dbReference>
<evidence type="ECO:0000259" key="15">
    <source>
        <dbReference type="Pfam" id="PF03372"/>
    </source>
</evidence>
<evidence type="ECO:0000256" key="14">
    <source>
        <dbReference type="SAM" id="Phobius"/>
    </source>
</evidence>
<reference evidence="16 17" key="1">
    <citation type="journal article" date="2016" name="Fungal Biol.">
        <title>The genome of Xylona heveae provides a window into fungal endophytism.</title>
        <authorList>
            <person name="Gazis R."/>
            <person name="Kuo A."/>
            <person name="Riley R."/>
            <person name="LaButti K."/>
            <person name="Lipzen A."/>
            <person name="Lin J."/>
            <person name="Amirebrahimi M."/>
            <person name="Hesse C.N."/>
            <person name="Spatafora J.W."/>
            <person name="Henrissat B."/>
            <person name="Hainaut M."/>
            <person name="Grigoriev I.V."/>
            <person name="Hibbett D.S."/>
        </authorList>
    </citation>
    <scope>NUCLEOTIDE SEQUENCE [LARGE SCALE GENOMIC DNA]</scope>
    <source>
        <strain evidence="16 17">TC161</strain>
    </source>
</reference>
<dbReference type="OMA" id="IEESSMF"/>
<evidence type="ECO:0000256" key="13">
    <source>
        <dbReference type="SAM" id="MobiDB-lite"/>
    </source>
</evidence>
<dbReference type="SUPFAM" id="SSF56219">
    <property type="entry name" value="DNase I-like"/>
    <property type="match status" value="1"/>
</dbReference>
<keyword evidence="5 14" id="KW-0812">Transmembrane</keyword>
<keyword evidence="17" id="KW-1185">Reference proteome</keyword>
<feature type="region of interest" description="Disordered" evidence="13">
    <location>
        <begin position="576"/>
        <end position="610"/>
    </location>
</feature>
<organism evidence="16 17">
    <name type="scientific">Xylona heveae (strain CBS 132557 / TC161)</name>
    <dbReference type="NCBI Taxonomy" id="1328760"/>
    <lineage>
        <taxon>Eukaryota</taxon>
        <taxon>Fungi</taxon>
        <taxon>Dikarya</taxon>
        <taxon>Ascomycota</taxon>
        <taxon>Pezizomycotina</taxon>
        <taxon>Xylonomycetes</taxon>
        <taxon>Xylonales</taxon>
        <taxon>Xylonaceae</taxon>
        <taxon>Xylona</taxon>
    </lineage>
</organism>
<evidence type="ECO:0000256" key="11">
    <source>
        <dbReference type="ARBA" id="ARBA00023098"/>
    </source>
</evidence>
<proteinExistence type="inferred from homology"/>
<keyword evidence="6" id="KW-0479">Metal-binding</keyword>
<dbReference type="Pfam" id="PF03372">
    <property type="entry name" value="Exo_endo_phos"/>
    <property type="match status" value="1"/>
</dbReference>
<feature type="transmembrane region" description="Helical" evidence="14">
    <location>
        <begin position="435"/>
        <end position="455"/>
    </location>
</feature>
<keyword evidence="9" id="KW-0746">Sphingolipid metabolism</keyword>
<comment type="similarity">
    <text evidence="4">Belongs to the neutral sphingomyelinase family.</text>
</comment>
<feature type="transmembrane region" description="Helical" evidence="14">
    <location>
        <begin position="461"/>
        <end position="486"/>
    </location>
</feature>
<dbReference type="PANTHER" id="PTHR16320">
    <property type="entry name" value="SPHINGOMYELINASE FAMILY MEMBER"/>
    <property type="match status" value="1"/>
</dbReference>
<dbReference type="GO" id="GO:0046872">
    <property type="term" value="F:metal ion binding"/>
    <property type="evidence" value="ECO:0007669"/>
    <property type="project" value="UniProtKB-KW"/>
</dbReference>
<evidence type="ECO:0000256" key="6">
    <source>
        <dbReference type="ARBA" id="ARBA00022723"/>
    </source>
</evidence>
<dbReference type="EMBL" id="KV407459">
    <property type="protein sequence ID" value="KZF22392.1"/>
    <property type="molecule type" value="Genomic_DNA"/>
</dbReference>
<keyword evidence="10 14" id="KW-1133">Transmembrane helix</keyword>
<dbReference type="PANTHER" id="PTHR16320:SF24">
    <property type="entry name" value="PHOSPHODIESTERASE, PUTATIVE-RELATED"/>
    <property type="match status" value="1"/>
</dbReference>
<gene>
    <name evidence="16" type="ORF">L228DRAFT_283543</name>
</gene>
<evidence type="ECO:0000313" key="17">
    <source>
        <dbReference type="Proteomes" id="UP000076632"/>
    </source>
</evidence>
<keyword evidence="8" id="KW-0460">Magnesium</keyword>
<dbReference type="STRING" id="1328760.A0A165GN52"/>
<dbReference type="Gene3D" id="3.60.10.10">
    <property type="entry name" value="Endonuclease/exonuclease/phosphatase"/>
    <property type="match status" value="1"/>
</dbReference>
<feature type="domain" description="Endonuclease/exonuclease/phosphatase" evidence="15">
    <location>
        <begin position="14"/>
        <end position="293"/>
    </location>
</feature>
<evidence type="ECO:0000256" key="5">
    <source>
        <dbReference type="ARBA" id="ARBA00022692"/>
    </source>
</evidence>
<comment type="pathway">
    <text evidence="2">Lipid metabolism; sphingolipid metabolism.</text>
</comment>
<evidence type="ECO:0000256" key="9">
    <source>
        <dbReference type="ARBA" id="ARBA00022919"/>
    </source>
</evidence>